<dbReference type="GO" id="GO:0050897">
    <property type="term" value="F:cobalt ion binding"/>
    <property type="evidence" value="ECO:0007669"/>
    <property type="project" value="TreeGrafter"/>
</dbReference>
<name>A0A2S6CNU1_9PEZI</name>
<organism evidence="6 7">
    <name type="scientific">Cercospora berteroae</name>
    <dbReference type="NCBI Taxonomy" id="357750"/>
    <lineage>
        <taxon>Eukaryota</taxon>
        <taxon>Fungi</taxon>
        <taxon>Dikarya</taxon>
        <taxon>Ascomycota</taxon>
        <taxon>Pezizomycotina</taxon>
        <taxon>Dothideomycetes</taxon>
        <taxon>Dothideomycetidae</taxon>
        <taxon>Mycosphaerellales</taxon>
        <taxon>Mycosphaerellaceae</taxon>
        <taxon>Cercospora</taxon>
    </lineage>
</organism>
<dbReference type="OrthoDB" id="3231000at2759"/>
<dbReference type="InterPro" id="IPR045863">
    <property type="entry name" value="CorA_TM1_TM2"/>
</dbReference>
<evidence type="ECO:0000313" key="6">
    <source>
        <dbReference type="EMBL" id="PPJ61413.1"/>
    </source>
</evidence>
<dbReference type="Gene3D" id="1.20.58.340">
    <property type="entry name" value="Magnesium transport protein CorA, transmembrane region"/>
    <property type="match status" value="1"/>
</dbReference>
<comment type="caution">
    <text evidence="6">The sequence shown here is derived from an EMBL/GenBank/DDBJ whole genome shotgun (WGS) entry which is preliminary data.</text>
</comment>
<evidence type="ECO:0000313" key="7">
    <source>
        <dbReference type="Proteomes" id="UP000237631"/>
    </source>
</evidence>
<proteinExistence type="predicted"/>
<sequence length="426" mass="48283">MLRDTISVVPSECKLRIIIAEDLSRDVIEALGVPLNLDPRFFRQHIDDYLFYESEVPWVTHPNLFSEAKKQSCMNFAFLRARYYASDAEFQAAQRQSGTFNVLRRLDSDRSRSGMRSFHSLSEPASIGLARSKVTTWFEKANDMKPVIAVILCDPTVTPGKPLWKEIDIAQGELRPSNFVGQAQPVGEKSLCDHFTQAYGSLTLYEVRHISASTQMIAQPALNIMIKEWLLVIQYMTAQVGRMEWEFQRPSFAENSGDLALLASRAFPWRRTMKFYKNWVRDILDHISIIATKENHTGANLLVDSFSTNMAEPNGLQTVIPDLQCILRRLDEISELIERLSVMASSAGSLEEARRSREALQQNRSLGLLSFLATIFLPLNFATSFLSMSPNFSASQNTFWLFFAIGIPLTVIVVSLIRFLRPGRGL</sequence>
<dbReference type="STRING" id="357750.A0A2S6CNU1"/>
<dbReference type="EMBL" id="PNEN01000003">
    <property type="protein sequence ID" value="PPJ61413.1"/>
    <property type="molecule type" value="Genomic_DNA"/>
</dbReference>
<reference evidence="7" key="1">
    <citation type="journal article" date="2017" name="bioRxiv">
        <title>Conservation of a gene cluster reveals novel cercosporin biosynthetic mechanisms and extends production to the genus Colletotrichum.</title>
        <authorList>
            <person name="de Jonge R."/>
            <person name="Ebert M.K."/>
            <person name="Huitt-Roehl C.R."/>
            <person name="Pal P."/>
            <person name="Suttle J.C."/>
            <person name="Spanner R.E."/>
            <person name="Neubauer J.D."/>
            <person name="Jurick W.M.II."/>
            <person name="Stott K.A."/>
            <person name="Secor G.A."/>
            <person name="Thomma B.P.H.J."/>
            <person name="Van de Peer Y."/>
            <person name="Townsend C.A."/>
            <person name="Bolton M.D."/>
        </authorList>
    </citation>
    <scope>NUCLEOTIDE SEQUENCE [LARGE SCALE GENOMIC DNA]</scope>
    <source>
        <strain evidence="7">CBS538.71</strain>
    </source>
</reference>
<dbReference type="GO" id="GO:0015087">
    <property type="term" value="F:cobalt ion transmembrane transporter activity"/>
    <property type="evidence" value="ECO:0007669"/>
    <property type="project" value="TreeGrafter"/>
</dbReference>
<evidence type="ECO:0000256" key="2">
    <source>
        <dbReference type="ARBA" id="ARBA00022692"/>
    </source>
</evidence>
<gene>
    <name evidence="6" type="ORF">CBER1_09468</name>
</gene>
<dbReference type="GO" id="GO:0000287">
    <property type="term" value="F:magnesium ion binding"/>
    <property type="evidence" value="ECO:0007669"/>
    <property type="project" value="TreeGrafter"/>
</dbReference>
<feature type="transmembrane region" description="Helical" evidence="5">
    <location>
        <begin position="399"/>
        <end position="420"/>
    </location>
</feature>
<evidence type="ECO:0000256" key="4">
    <source>
        <dbReference type="ARBA" id="ARBA00023136"/>
    </source>
</evidence>
<dbReference type="Pfam" id="PF01544">
    <property type="entry name" value="CorA"/>
    <property type="match status" value="1"/>
</dbReference>
<evidence type="ECO:0000256" key="5">
    <source>
        <dbReference type="SAM" id="Phobius"/>
    </source>
</evidence>
<evidence type="ECO:0000256" key="3">
    <source>
        <dbReference type="ARBA" id="ARBA00022989"/>
    </source>
</evidence>
<dbReference type="PANTHER" id="PTHR46494:SF1">
    <property type="entry name" value="CORA FAMILY METAL ION TRANSPORTER (EUROFUNG)"/>
    <property type="match status" value="1"/>
</dbReference>
<dbReference type="GO" id="GO:0005886">
    <property type="term" value="C:plasma membrane"/>
    <property type="evidence" value="ECO:0007669"/>
    <property type="project" value="UniProtKB-SubCell"/>
</dbReference>
<dbReference type="GO" id="GO:0015095">
    <property type="term" value="F:magnesium ion transmembrane transporter activity"/>
    <property type="evidence" value="ECO:0007669"/>
    <property type="project" value="TreeGrafter"/>
</dbReference>
<keyword evidence="3 5" id="KW-1133">Transmembrane helix</keyword>
<protein>
    <submittedName>
        <fullName evidence="6">Uncharacterized protein</fullName>
    </submittedName>
</protein>
<dbReference type="Proteomes" id="UP000237631">
    <property type="component" value="Unassembled WGS sequence"/>
</dbReference>
<comment type="subcellular location">
    <subcellularLocation>
        <location evidence="1">Cell membrane</location>
        <topology evidence="1">Multi-pass membrane protein</topology>
    </subcellularLocation>
</comment>
<keyword evidence="7" id="KW-1185">Reference proteome</keyword>
<keyword evidence="2 5" id="KW-0812">Transmembrane</keyword>
<dbReference type="InterPro" id="IPR002523">
    <property type="entry name" value="MgTranspt_CorA/ZnTranspt_ZntB"/>
</dbReference>
<dbReference type="SUPFAM" id="SSF144083">
    <property type="entry name" value="Magnesium transport protein CorA, transmembrane region"/>
    <property type="match status" value="1"/>
</dbReference>
<evidence type="ECO:0000256" key="1">
    <source>
        <dbReference type="ARBA" id="ARBA00004651"/>
    </source>
</evidence>
<keyword evidence="4 5" id="KW-0472">Membrane</keyword>
<feature type="transmembrane region" description="Helical" evidence="5">
    <location>
        <begin position="366"/>
        <end position="387"/>
    </location>
</feature>
<dbReference type="PANTHER" id="PTHR46494">
    <property type="entry name" value="CORA FAMILY METAL ION TRANSPORTER (EUROFUNG)"/>
    <property type="match status" value="1"/>
</dbReference>
<accession>A0A2S6CNU1</accession>
<dbReference type="AlphaFoldDB" id="A0A2S6CNU1"/>